<dbReference type="SUPFAM" id="SSF56655">
    <property type="entry name" value="Carbohydrate phosphatase"/>
    <property type="match status" value="1"/>
</dbReference>
<dbReference type="PRINTS" id="PR00377">
    <property type="entry name" value="IMPHPHTASES"/>
</dbReference>
<comment type="cofactor">
    <cofactor evidence="2">
        <name>Mg(2+)</name>
        <dbReference type="ChEBI" id="CHEBI:18420"/>
    </cofactor>
</comment>
<sequence>MHGLQVSLTQWQAGTCVDIDHQAVAAILREAAAREILPLWQNLHQHQIEEKQPGDLVTVADRACEAVISRELLALLPGSLVVGEEAAHQDPTAMLALDSVRPVWVIDPLDGTGNFAAGEGPIAVMVCLVRERQTLAAWILDPVEDTLLEAERGAGALLDGARVTIGDFHGPTGNICGALSTRYLPTALRGAALRGEQQLGATTASGCAGYDYRALARGDYQFVFYYRTLVWDHAPGVLIAEEAGAHSGRYNGSDYRPVAEGTGLIAAADRDTWRTVRDLLVPAAR</sequence>
<keyword evidence="2" id="KW-0460">Magnesium</keyword>
<protein>
    <submittedName>
        <fullName evidence="3">Inositol monophosphatase</fullName>
    </submittedName>
</protein>
<dbReference type="PANTHER" id="PTHR20854">
    <property type="entry name" value="INOSITOL MONOPHOSPHATASE"/>
    <property type="match status" value="1"/>
</dbReference>
<name>A0A3L7E1M0_9GAMM</name>
<comment type="similarity">
    <text evidence="1">Belongs to the inositol monophosphatase superfamily.</text>
</comment>
<dbReference type="PANTHER" id="PTHR20854:SF4">
    <property type="entry name" value="INOSITOL-1-MONOPHOSPHATASE-RELATED"/>
    <property type="match status" value="1"/>
</dbReference>
<keyword evidence="2" id="KW-0479">Metal-binding</keyword>
<dbReference type="Proteomes" id="UP000265509">
    <property type="component" value="Unassembled WGS sequence"/>
</dbReference>
<dbReference type="GO" id="GO:0046872">
    <property type="term" value="F:metal ion binding"/>
    <property type="evidence" value="ECO:0007669"/>
    <property type="project" value="UniProtKB-KW"/>
</dbReference>
<dbReference type="InterPro" id="IPR000760">
    <property type="entry name" value="Inositol_monophosphatase-like"/>
</dbReference>
<reference evidence="3 4" key="1">
    <citation type="submission" date="2018-07" db="EMBL/GenBank/DDBJ databases">
        <title>Halioglobus sp. genome submission.</title>
        <authorList>
            <person name="Ye M.-Q."/>
            <person name="Du Z.-J."/>
        </authorList>
    </citation>
    <scope>NUCLEOTIDE SEQUENCE [LARGE SCALE GENOMIC DNA]</scope>
    <source>
        <strain evidence="3 4">U0301</strain>
    </source>
</reference>
<feature type="binding site" evidence="2">
    <location>
        <position position="232"/>
    </location>
    <ligand>
        <name>Mg(2+)</name>
        <dbReference type="ChEBI" id="CHEBI:18420"/>
        <label>1</label>
        <note>catalytic</note>
    </ligand>
</feature>
<evidence type="ECO:0000256" key="1">
    <source>
        <dbReference type="ARBA" id="ARBA00009759"/>
    </source>
</evidence>
<dbReference type="EMBL" id="QRAN01000002">
    <property type="protein sequence ID" value="RLQ23386.1"/>
    <property type="molecule type" value="Genomic_DNA"/>
</dbReference>
<proteinExistence type="inferred from homology"/>
<feature type="binding site" evidence="2">
    <location>
        <position position="109"/>
    </location>
    <ligand>
        <name>Mg(2+)</name>
        <dbReference type="ChEBI" id="CHEBI:18420"/>
        <label>1</label>
        <note>catalytic</note>
    </ligand>
</feature>
<organism evidence="3 4">
    <name type="scientific">Seongchinamella sediminis</name>
    <dbReference type="NCBI Taxonomy" id="2283635"/>
    <lineage>
        <taxon>Bacteria</taxon>
        <taxon>Pseudomonadati</taxon>
        <taxon>Pseudomonadota</taxon>
        <taxon>Gammaproteobacteria</taxon>
        <taxon>Cellvibrionales</taxon>
        <taxon>Halieaceae</taxon>
        <taxon>Seongchinamella</taxon>
    </lineage>
</organism>
<dbReference type="Gene3D" id="3.30.540.10">
    <property type="entry name" value="Fructose-1,6-Bisphosphatase, subunit A, domain 1"/>
    <property type="match status" value="1"/>
</dbReference>
<dbReference type="AlphaFoldDB" id="A0A3L7E1M0"/>
<evidence type="ECO:0000256" key="2">
    <source>
        <dbReference type="PIRSR" id="PIRSR600760-2"/>
    </source>
</evidence>
<dbReference type="GO" id="GO:0006020">
    <property type="term" value="P:inositol metabolic process"/>
    <property type="evidence" value="ECO:0007669"/>
    <property type="project" value="TreeGrafter"/>
</dbReference>
<accession>A0A3L7E1M0</accession>
<feature type="binding site" evidence="2">
    <location>
        <position position="110"/>
    </location>
    <ligand>
        <name>Mg(2+)</name>
        <dbReference type="ChEBI" id="CHEBI:18420"/>
        <label>1</label>
        <note>catalytic</note>
    </ligand>
</feature>
<dbReference type="OrthoDB" id="9785695at2"/>
<comment type="caution">
    <text evidence="3">The sequence shown here is derived from an EMBL/GenBank/DDBJ whole genome shotgun (WGS) entry which is preliminary data.</text>
</comment>
<dbReference type="Gene3D" id="3.40.190.80">
    <property type="match status" value="1"/>
</dbReference>
<evidence type="ECO:0000313" key="4">
    <source>
        <dbReference type="Proteomes" id="UP000265509"/>
    </source>
</evidence>
<evidence type="ECO:0000313" key="3">
    <source>
        <dbReference type="EMBL" id="RLQ23386.1"/>
    </source>
</evidence>
<feature type="binding site" evidence="2">
    <location>
        <position position="107"/>
    </location>
    <ligand>
        <name>Mg(2+)</name>
        <dbReference type="ChEBI" id="CHEBI:18420"/>
        <label>1</label>
        <note>catalytic</note>
    </ligand>
</feature>
<gene>
    <name evidence="3" type="ORF">DWB85_02200</name>
</gene>
<dbReference type="GO" id="GO:0008934">
    <property type="term" value="F:inositol monophosphate 1-phosphatase activity"/>
    <property type="evidence" value="ECO:0007669"/>
    <property type="project" value="TreeGrafter"/>
</dbReference>
<dbReference type="GO" id="GO:0007165">
    <property type="term" value="P:signal transduction"/>
    <property type="evidence" value="ECO:0007669"/>
    <property type="project" value="TreeGrafter"/>
</dbReference>
<feature type="binding site" evidence="2">
    <location>
        <position position="84"/>
    </location>
    <ligand>
        <name>Mg(2+)</name>
        <dbReference type="ChEBI" id="CHEBI:18420"/>
        <label>1</label>
        <note>catalytic</note>
    </ligand>
</feature>
<dbReference type="Pfam" id="PF00459">
    <property type="entry name" value="Inositol_P"/>
    <property type="match status" value="1"/>
</dbReference>
<keyword evidence="4" id="KW-1185">Reference proteome</keyword>